<feature type="region of interest" description="Disordered" evidence="2">
    <location>
        <begin position="403"/>
        <end position="426"/>
    </location>
</feature>
<dbReference type="InterPro" id="IPR001466">
    <property type="entry name" value="Beta-lactam-related"/>
</dbReference>
<evidence type="ECO:0000256" key="1">
    <source>
        <dbReference type="ARBA" id="ARBA00038215"/>
    </source>
</evidence>
<dbReference type="InterPro" id="IPR012338">
    <property type="entry name" value="Beta-lactam/transpept-like"/>
</dbReference>
<comment type="similarity">
    <text evidence="1">Belongs to the peptidase S12 family.</text>
</comment>
<organism evidence="5 6">
    <name type="scientific">Cyphellophora attinorum</name>
    <dbReference type="NCBI Taxonomy" id="1664694"/>
    <lineage>
        <taxon>Eukaryota</taxon>
        <taxon>Fungi</taxon>
        <taxon>Dikarya</taxon>
        <taxon>Ascomycota</taxon>
        <taxon>Pezizomycotina</taxon>
        <taxon>Eurotiomycetes</taxon>
        <taxon>Chaetothyriomycetidae</taxon>
        <taxon>Chaetothyriales</taxon>
        <taxon>Cyphellophoraceae</taxon>
        <taxon>Cyphellophora</taxon>
    </lineage>
</organism>
<sequence length="497" mass="52624">MNLLYLLAWALSALGQYTEEKIQLAISNVTSMAQAAVNSSAVPGVSIAIVYNGSVVYSGGFGVRDTSTNESYTADTVQQMASVSKPLSATIVAAMITASNGSLAWDNYTNSPGAVAPYSDPWISQELRLYDGFSHRSGLYGLSGDDLEELGLDRNTILSRLQYMAPIYPFRAGYTYSNYGITAAAISTSDKMNMTWDDAAQEYLYGPLGMTSSSSSFAEFLTRTNRASLHVPASQIPGYSNSTNATQWEPTGLRNPDAQSPAGGVSSSANDMAKWLQLQLGLGVIPNTTNRLIDEAPLNETHTPFTVRGKSAFGITSFYGLGFGVDYRQMGARSSPMPVPLRSRDWVAFWDGIYGGLEAAESGGAPTFGAAPQNPSPMLAAEAYTGMYYNDYVGLMQVAAGSNGTTSSSNGTSNTTTSGSGGGGDLTISFPVTSNMTFPLTHWDRDTFSLNTVPQLNTAIEPVIFAIGADGNATTVMVDRLNGNGGGILNRVMDNSS</sequence>
<feature type="chain" id="PRO_5012272058" description="Beta-lactamase-related domain-containing protein" evidence="3">
    <location>
        <begin position="16"/>
        <end position="497"/>
    </location>
</feature>
<dbReference type="RefSeq" id="XP_017997818.1">
    <property type="nucleotide sequence ID" value="XM_018143197.1"/>
</dbReference>
<dbReference type="STRING" id="1664694.A0A0N1H1B9"/>
<dbReference type="OrthoDB" id="5946976at2759"/>
<feature type="compositionally biased region" description="Low complexity" evidence="2">
    <location>
        <begin position="403"/>
        <end position="418"/>
    </location>
</feature>
<keyword evidence="6" id="KW-1185">Reference proteome</keyword>
<gene>
    <name evidence="5" type="ORF">AB675_3169</name>
</gene>
<evidence type="ECO:0000313" key="6">
    <source>
        <dbReference type="Proteomes" id="UP000038010"/>
    </source>
</evidence>
<dbReference type="VEuPathDB" id="FungiDB:AB675_3169"/>
<dbReference type="PANTHER" id="PTHR46825">
    <property type="entry name" value="D-ALANYL-D-ALANINE-CARBOXYPEPTIDASE/ENDOPEPTIDASE AMPH"/>
    <property type="match status" value="1"/>
</dbReference>
<evidence type="ECO:0000313" key="5">
    <source>
        <dbReference type="EMBL" id="KPI37855.1"/>
    </source>
</evidence>
<proteinExistence type="inferred from homology"/>
<dbReference type="AlphaFoldDB" id="A0A0N1H1B9"/>
<dbReference type="InterPro" id="IPR050491">
    <property type="entry name" value="AmpC-like"/>
</dbReference>
<comment type="caution">
    <text evidence="5">The sequence shown here is derived from an EMBL/GenBank/DDBJ whole genome shotgun (WGS) entry which is preliminary data.</text>
</comment>
<dbReference type="Proteomes" id="UP000038010">
    <property type="component" value="Unassembled WGS sequence"/>
</dbReference>
<dbReference type="Gene3D" id="2.40.128.600">
    <property type="match status" value="1"/>
</dbReference>
<evidence type="ECO:0000259" key="4">
    <source>
        <dbReference type="Pfam" id="PF00144"/>
    </source>
</evidence>
<evidence type="ECO:0000256" key="3">
    <source>
        <dbReference type="SAM" id="SignalP"/>
    </source>
</evidence>
<dbReference type="GeneID" id="28735076"/>
<reference evidence="5 6" key="1">
    <citation type="submission" date="2015-06" db="EMBL/GenBank/DDBJ databases">
        <title>Draft genome of the ant-associated black yeast Phialophora attae CBS 131958.</title>
        <authorList>
            <person name="Moreno L.F."/>
            <person name="Stielow B.J."/>
            <person name="de Hoog S."/>
            <person name="Vicente V.A."/>
            <person name="Weiss V.A."/>
            <person name="de Vries M."/>
            <person name="Cruz L.M."/>
            <person name="Souza E.M."/>
        </authorList>
    </citation>
    <scope>NUCLEOTIDE SEQUENCE [LARGE SCALE GENOMIC DNA]</scope>
    <source>
        <strain evidence="5 6">CBS 131958</strain>
    </source>
</reference>
<dbReference type="PANTHER" id="PTHR46825:SF15">
    <property type="entry name" value="BETA-LACTAMASE-RELATED DOMAIN-CONTAINING PROTEIN"/>
    <property type="match status" value="1"/>
</dbReference>
<feature type="domain" description="Beta-lactamase-related" evidence="4">
    <location>
        <begin position="32"/>
        <end position="355"/>
    </location>
</feature>
<accession>A0A0N1H1B9</accession>
<dbReference type="Pfam" id="PF00144">
    <property type="entry name" value="Beta-lactamase"/>
    <property type="match status" value="1"/>
</dbReference>
<dbReference type="SUPFAM" id="SSF56601">
    <property type="entry name" value="beta-lactamase/transpeptidase-like"/>
    <property type="match status" value="1"/>
</dbReference>
<name>A0A0N1H1B9_9EURO</name>
<protein>
    <recommendedName>
        <fullName evidence="4">Beta-lactamase-related domain-containing protein</fullName>
    </recommendedName>
</protein>
<feature type="signal peptide" evidence="3">
    <location>
        <begin position="1"/>
        <end position="15"/>
    </location>
</feature>
<dbReference type="Gene3D" id="3.40.710.10">
    <property type="entry name" value="DD-peptidase/beta-lactamase superfamily"/>
    <property type="match status" value="1"/>
</dbReference>
<keyword evidence="3" id="KW-0732">Signal</keyword>
<dbReference type="EMBL" id="LFJN01000021">
    <property type="protein sequence ID" value="KPI37855.1"/>
    <property type="molecule type" value="Genomic_DNA"/>
</dbReference>
<evidence type="ECO:0000256" key="2">
    <source>
        <dbReference type="SAM" id="MobiDB-lite"/>
    </source>
</evidence>